<accession>A0A0D7DX38</accession>
<dbReference type="PATRIC" id="fig|1076.23.peg.5933"/>
<evidence type="ECO:0000313" key="2">
    <source>
        <dbReference type="Proteomes" id="UP000032515"/>
    </source>
</evidence>
<dbReference type="AlphaFoldDB" id="A0A0D7DX38"/>
<gene>
    <name evidence="1" type="ORF">OO17_29460</name>
</gene>
<name>A0A0D7DX38_RHOPL</name>
<sequence>MIELEHWRGPLYNDDIANIPKGVSEHKADERTRLYEGVDRTQIWWKAPESRMVNGLGVDYRTFEIEELVENFSTGLGEQRFGCRYAHAEFSVVEATITHFDGAIRAYEPEQYLERIDTSIERAGKRADYTKVFRFDGPLPTPSWKRLLSDFFRGNNLIPEYLGAPNEVPEGPDVDASPLPSEQANEINLAALISLASGSLDGPSKFCAELYQEIADEVFPYIEIGVGEVASYLRTRFDLKDITSVGFGDGTLNLSRLYIGASDDLKSEFKKEVSGLAEMIQRDNEAGITNRAAIPLAWGNDGLLVTLTIAGEASKVASVLRELPSKIDPEQPPSEWIELLSSLVKATEPRQHSPVFWDGIDRGVLSISRTGNVELQLEMPDALMQKILSNGKPKISNTDHIS</sequence>
<reference evidence="1 2" key="1">
    <citation type="submission" date="2014-11" db="EMBL/GenBank/DDBJ databases">
        <title>Genomics and ecophysiology of heterotrophic nitrogen fixing bacteria isolated from estuarine surface water.</title>
        <authorList>
            <person name="Bentzon-Tilia M."/>
            <person name="Severin I."/>
            <person name="Hansen L.H."/>
            <person name="Riemann L."/>
        </authorList>
    </citation>
    <scope>NUCLEOTIDE SEQUENCE [LARGE SCALE GENOMIC DNA]</scope>
    <source>
        <strain evidence="1 2">BAL398</strain>
    </source>
</reference>
<dbReference type="Proteomes" id="UP000032515">
    <property type="component" value="Unassembled WGS sequence"/>
</dbReference>
<comment type="caution">
    <text evidence="1">The sequence shown here is derived from an EMBL/GenBank/DDBJ whole genome shotgun (WGS) entry which is preliminary data.</text>
</comment>
<protein>
    <submittedName>
        <fullName evidence="1">Uncharacterized protein</fullName>
    </submittedName>
</protein>
<evidence type="ECO:0000313" key="1">
    <source>
        <dbReference type="EMBL" id="KIZ32730.1"/>
    </source>
</evidence>
<organism evidence="1 2">
    <name type="scientific">Rhodopseudomonas palustris</name>
    <dbReference type="NCBI Taxonomy" id="1076"/>
    <lineage>
        <taxon>Bacteria</taxon>
        <taxon>Pseudomonadati</taxon>
        <taxon>Pseudomonadota</taxon>
        <taxon>Alphaproteobacteria</taxon>
        <taxon>Hyphomicrobiales</taxon>
        <taxon>Nitrobacteraceae</taxon>
        <taxon>Rhodopseudomonas</taxon>
    </lineage>
</organism>
<proteinExistence type="predicted"/>
<dbReference type="EMBL" id="JXXE01000839">
    <property type="protein sequence ID" value="KIZ32730.1"/>
    <property type="molecule type" value="Genomic_DNA"/>
</dbReference>